<accession>A0A450WRZ9</accession>
<feature type="region of interest" description="Disordered" evidence="10">
    <location>
        <begin position="760"/>
        <end position="803"/>
    </location>
</feature>
<evidence type="ECO:0000259" key="12">
    <source>
        <dbReference type="PROSITE" id="PS50893"/>
    </source>
</evidence>
<dbReference type="Pfam" id="PF03412">
    <property type="entry name" value="Peptidase_C39"/>
    <property type="match status" value="1"/>
</dbReference>
<evidence type="ECO:0000256" key="4">
    <source>
        <dbReference type="ARBA" id="ARBA00022475"/>
    </source>
</evidence>
<feature type="transmembrane region" description="Helical" evidence="11">
    <location>
        <begin position="318"/>
        <end position="343"/>
    </location>
</feature>
<dbReference type="InterPro" id="IPR003439">
    <property type="entry name" value="ABC_transporter-like_ATP-bd"/>
</dbReference>
<dbReference type="InterPro" id="IPR036640">
    <property type="entry name" value="ABC1_TM_sf"/>
</dbReference>
<evidence type="ECO:0000256" key="3">
    <source>
        <dbReference type="ARBA" id="ARBA00022448"/>
    </source>
</evidence>
<evidence type="ECO:0000256" key="2">
    <source>
        <dbReference type="ARBA" id="ARBA00006025"/>
    </source>
</evidence>
<dbReference type="PROSITE" id="PS00211">
    <property type="entry name" value="ABC_TRANSPORTER_1"/>
    <property type="match status" value="1"/>
</dbReference>
<evidence type="ECO:0000256" key="1">
    <source>
        <dbReference type="ARBA" id="ARBA00004651"/>
    </source>
</evidence>
<dbReference type="SUPFAM" id="SSF90123">
    <property type="entry name" value="ABC transporter transmembrane region"/>
    <property type="match status" value="1"/>
</dbReference>
<dbReference type="InterPro" id="IPR017871">
    <property type="entry name" value="ABC_transporter-like_CS"/>
</dbReference>
<name>A0A450WRZ9_9GAMM</name>
<dbReference type="NCBIfam" id="TIGR01846">
    <property type="entry name" value="type_I_sec_HlyB"/>
    <property type="match status" value="1"/>
</dbReference>
<feature type="transmembrane region" description="Helical" evidence="11">
    <location>
        <begin position="211"/>
        <end position="229"/>
    </location>
</feature>
<dbReference type="AlphaFoldDB" id="A0A450WRZ9"/>
<dbReference type="FunFam" id="1.20.1560.10:FF:000056">
    <property type="entry name" value="Alpha-hemolysin translocation ATP-binding protein HlyB"/>
    <property type="match status" value="1"/>
</dbReference>
<keyword evidence="9 11" id="KW-0472">Membrane</keyword>
<dbReference type="GO" id="GO:0030256">
    <property type="term" value="C:type I protein secretion system complex"/>
    <property type="evidence" value="ECO:0007669"/>
    <property type="project" value="InterPro"/>
</dbReference>
<keyword evidence="7 15" id="KW-0067">ATP-binding</keyword>
<dbReference type="Gene3D" id="3.90.70.10">
    <property type="entry name" value="Cysteine proteinases"/>
    <property type="match status" value="1"/>
</dbReference>
<proteinExistence type="inferred from homology"/>
<dbReference type="InterPro" id="IPR039421">
    <property type="entry name" value="Type_1_exporter"/>
</dbReference>
<dbReference type="Gene3D" id="1.20.1560.10">
    <property type="entry name" value="ABC transporter type 1, transmembrane domain"/>
    <property type="match status" value="1"/>
</dbReference>
<evidence type="ECO:0000256" key="6">
    <source>
        <dbReference type="ARBA" id="ARBA00022741"/>
    </source>
</evidence>
<dbReference type="SUPFAM" id="SSF52540">
    <property type="entry name" value="P-loop containing nucleoside triphosphate hydrolases"/>
    <property type="match status" value="1"/>
</dbReference>
<evidence type="ECO:0000259" key="13">
    <source>
        <dbReference type="PROSITE" id="PS50929"/>
    </source>
</evidence>
<dbReference type="GO" id="GO:0005524">
    <property type="term" value="F:ATP binding"/>
    <property type="evidence" value="ECO:0007669"/>
    <property type="project" value="UniProtKB-KW"/>
</dbReference>
<dbReference type="GO" id="GO:0140359">
    <property type="term" value="F:ABC-type transporter activity"/>
    <property type="evidence" value="ECO:0007669"/>
    <property type="project" value="InterPro"/>
</dbReference>
<gene>
    <name evidence="15" type="ORF">BECKLFY1418C_GA0070996_106315</name>
</gene>
<dbReference type="InterPro" id="IPR027417">
    <property type="entry name" value="P-loop_NTPase"/>
</dbReference>
<dbReference type="GO" id="GO:0030253">
    <property type="term" value="P:protein secretion by the type I secretion system"/>
    <property type="evidence" value="ECO:0007669"/>
    <property type="project" value="InterPro"/>
</dbReference>
<dbReference type="PROSITE" id="PS50929">
    <property type="entry name" value="ABC_TM1F"/>
    <property type="match status" value="1"/>
</dbReference>
<dbReference type="GO" id="GO:0005886">
    <property type="term" value="C:plasma membrane"/>
    <property type="evidence" value="ECO:0007669"/>
    <property type="project" value="UniProtKB-SubCell"/>
</dbReference>
<dbReference type="GO" id="GO:0006508">
    <property type="term" value="P:proteolysis"/>
    <property type="evidence" value="ECO:0007669"/>
    <property type="project" value="InterPro"/>
</dbReference>
<reference evidence="15" key="1">
    <citation type="submission" date="2019-02" db="EMBL/GenBank/DDBJ databases">
        <authorList>
            <person name="Gruber-Vodicka R. H."/>
            <person name="Seah K. B. B."/>
        </authorList>
    </citation>
    <scope>NUCLEOTIDE SEQUENCE</scope>
    <source>
        <strain evidence="15">BECK_BY7</strain>
    </source>
</reference>
<evidence type="ECO:0000259" key="14">
    <source>
        <dbReference type="PROSITE" id="PS50990"/>
    </source>
</evidence>
<keyword evidence="4" id="KW-1003">Cell membrane</keyword>
<evidence type="ECO:0000256" key="11">
    <source>
        <dbReference type="SAM" id="Phobius"/>
    </source>
</evidence>
<feature type="domain" description="ABC transmembrane type-1" evidence="13">
    <location>
        <begin position="211"/>
        <end position="490"/>
    </location>
</feature>
<feature type="domain" description="ABC transporter" evidence="12">
    <location>
        <begin position="524"/>
        <end position="759"/>
    </location>
</feature>
<feature type="transmembrane region" description="Helical" evidence="11">
    <location>
        <begin position="349"/>
        <end position="369"/>
    </location>
</feature>
<dbReference type="PROSITE" id="PS50893">
    <property type="entry name" value="ABC_TRANSPORTER_2"/>
    <property type="match status" value="1"/>
</dbReference>
<dbReference type="InterPro" id="IPR005074">
    <property type="entry name" value="Peptidase_C39"/>
</dbReference>
<evidence type="ECO:0000313" key="15">
    <source>
        <dbReference type="EMBL" id="VFK19809.1"/>
    </source>
</evidence>
<keyword evidence="6" id="KW-0547">Nucleotide-binding</keyword>
<feature type="transmembrane region" description="Helical" evidence="11">
    <location>
        <begin position="241"/>
        <end position="262"/>
    </location>
</feature>
<dbReference type="PROSITE" id="PS50990">
    <property type="entry name" value="PEPTIDASE_C39"/>
    <property type="match status" value="1"/>
</dbReference>
<evidence type="ECO:0000256" key="7">
    <source>
        <dbReference type="ARBA" id="ARBA00022840"/>
    </source>
</evidence>
<comment type="subcellular location">
    <subcellularLocation>
        <location evidence="1">Cell membrane</location>
        <topology evidence="1">Multi-pass membrane protein</topology>
    </subcellularLocation>
</comment>
<keyword evidence="3" id="KW-0813">Transport</keyword>
<dbReference type="Pfam" id="PF00005">
    <property type="entry name" value="ABC_tran"/>
    <property type="match status" value="1"/>
</dbReference>
<dbReference type="InterPro" id="IPR003593">
    <property type="entry name" value="AAA+_ATPase"/>
</dbReference>
<organism evidence="15">
    <name type="scientific">Candidatus Kentrum sp. LFY</name>
    <dbReference type="NCBI Taxonomy" id="2126342"/>
    <lineage>
        <taxon>Bacteria</taxon>
        <taxon>Pseudomonadati</taxon>
        <taxon>Pseudomonadota</taxon>
        <taxon>Gammaproteobacteria</taxon>
        <taxon>Candidatus Kentrum</taxon>
    </lineage>
</organism>
<dbReference type="EMBL" id="CAADFN010000063">
    <property type="protein sequence ID" value="VFK19809.1"/>
    <property type="molecule type" value="Genomic_DNA"/>
</dbReference>
<dbReference type="FunFam" id="3.40.50.300:FF:000299">
    <property type="entry name" value="ABC transporter ATP-binding protein/permease"/>
    <property type="match status" value="1"/>
</dbReference>
<dbReference type="InterPro" id="IPR010132">
    <property type="entry name" value="ATPase_T1SS_HlyB"/>
</dbReference>
<feature type="domain" description="Peptidase C39" evidence="14">
    <location>
        <begin position="48"/>
        <end position="178"/>
    </location>
</feature>
<keyword evidence="5 11" id="KW-0812">Transmembrane</keyword>
<keyword evidence="8 11" id="KW-1133">Transmembrane helix</keyword>
<evidence type="ECO:0000256" key="8">
    <source>
        <dbReference type="ARBA" id="ARBA00022989"/>
    </source>
</evidence>
<dbReference type="SMART" id="SM00382">
    <property type="entry name" value="AAA"/>
    <property type="match status" value="1"/>
</dbReference>
<dbReference type="GO" id="GO:0034040">
    <property type="term" value="F:ATPase-coupled lipid transmembrane transporter activity"/>
    <property type="evidence" value="ECO:0007669"/>
    <property type="project" value="TreeGrafter"/>
</dbReference>
<evidence type="ECO:0000256" key="10">
    <source>
        <dbReference type="SAM" id="MobiDB-lite"/>
    </source>
</evidence>
<dbReference type="InterPro" id="IPR011527">
    <property type="entry name" value="ABC1_TM_dom"/>
</dbReference>
<dbReference type="PANTHER" id="PTHR24221:SF647">
    <property type="entry name" value="BLL6336 PROTEIN"/>
    <property type="match status" value="1"/>
</dbReference>
<protein>
    <submittedName>
        <fullName evidence="15">ATP-binding cassette, subfamily B, HlyB/CyaB</fullName>
    </submittedName>
</protein>
<sequence>MARKSHSGWFPNAKVGVSAAQAIYYSKPSYALLTKGGKQPRYSSRNLQLQSMDTGLHSLVAIARFHQLPADSEQLAHQFGESGKPFSDTPLLLAAKALTLRAKLISPSLSTIKNDTLPAIAKADDGSYFIFARVGQSAKEAPENPSSTFLIHDLRESTPRSVTQEEFERLWSGELILLARRQGLGESLQQKFDISWFIPSLVKYRKSFGEVLVASFFLQLFALVTPLFFQVVMDKVMVHRGFTTLDVLAIGFFVMVVFEAFLGGFRNYLFSHTTNRVDVELGSRLFNHLLGLPLAYFEARQVGQNVARVRELDTIRNFITGTALTLVIDLFFVFVFLAVMWFYSPTLTWIVLVTIPAYVMLSLFITPILRHRLDDKFKHGAANTAFLTESITGISTVKTMAVEPQMRRKLEDHLSSYVHASFRSQNLGNVANQIAGLINKLMTLGIIWWGAHLVIDGAITVGQLIAFNMLAGRVSGPVLKLVQLWQEFQQAGISIQRLGDILNTPREPGFNPNRSRLPSLQGAVSLDHVRFRYRVDGPLILQDIDLQVKPGEVIGLVGRSGSGKSTITKLIQRLYVPEAGRVLIDGVDLSVVDTAWLRRQIGVVLQENFLFNRSVRENIALVDPAIAMEQVVASAKMAGAHEFIVELPEGYDTLVGEQGSNLSGGQRQRLAIARALITNPSILIFDEATSALDYESEHLIQSNMARICRGRTVFIIAHRLTTVRQCHRIIVMEKGRMIEEGDHQTLIRQQGYYAKLNRYQESRPHSETVGRETRTPRARVASHAAPRSFPVEGKAHDSQSDEK</sequence>
<dbReference type="Pfam" id="PF00664">
    <property type="entry name" value="ABC_membrane"/>
    <property type="match status" value="1"/>
</dbReference>
<dbReference type="PANTHER" id="PTHR24221">
    <property type="entry name" value="ATP-BINDING CASSETTE SUB-FAMILY B"/>
    <property type="match status" value="1"/>
</dbReference>
<feature type="compositionally biased region" description="Basic and acidic residues" evidence="10">
    <location>
        <begin position="760"/>
        <end position="775"/>
    </location>
</feature>
<evidence type="ECO:0000256" key="5">
    <source>
        <dbReference type="ARBA" id="ARBA00022692"/>
    </source>
</evidence>
<comment type="similarity">
    <text evidence="2">Belongs to the ABC transporter superfamily. Protein-1 exporter (TC 3.A.1.109) family.</text>
</comment>
<dbReference type="Gene3D" id="3.40.50.300">
    <property type="entry name" value="P-loop containing nucleotide triphosphate hydrolases"/>
    <property type="match status" value="1"/>
</dbReference>
<dbReference type="GO" id="GO:0016887">
    <property type="term" value="F:ATP hydrolysis activity"/>
    <property type="evidence" value="ECO:0007669"/>
    <property type="project" value="InterPro"/>
</dbReference>
<dbReference type="CDD" id="cd18588">
    <property type="entry name" value="ABC_6TM_CyaB_HlyB_like"/>
    <property type="match status" value="1"/>
</dbReference>
<feature type="compositionally biased region" description="Basic and acidic residues" evidence="10">
    <location>
        <begin position="793"/>
        <end position="803"/>
    </location>
</feature>
<evidence type="ECO:0000256" key="9">
    <source>
        <dbReference type="ARBA" id="ARBA00023136"/>
    </source>
</evidence>
<dbReference type="GO" id="GO:0008233">
    <property type="term" value="F:peptidase activity"/>
    <property type="evidence" value="ECO:0007669"/>
    <property type="project" value="InterPro"/>
</dbReference>